<accession>A0A1G8BNN9</accession>
<keyword evidence="2 6" id="KW-0963">Cytoplasm</keyword>
<proteinExistence type="inferred from homology"/>
<dbReference type="PANTHER" id="PTHR34137">
    <property type="entry name" value="EXODEOXYRIBONUCLEASE 7 SMALL SUBUNIT"/>
    <property type="match status" value="1"/>
</dbReference>
<keyword evidence="5 6" id="KW-0269">Exonuclease</keyword>
<dbReference type="InterPro" id="IPR037004">
    <property type="entry name" value="Exonuc_VII_ssu_sf"/>
</dbReference>
<dbReference type="EMBL" id="FNCV01000006">
    <property type="protein sequence ID" value="SDH34734.1"/>
    <property type="molecule type" value="Genomic_DNA"/>
</dbReference>
<dbReference type="HAMAP" id="MF_00337">
    <property type="entry name" value="Exonuc_7_S"/>
    <property type="match status" value="1"/>
</dbReference>
<dbReference type="GO" id="GO:0006308">
    <property type="term" value="P:DNA catabolic process"/>
    <property type="evidence" value="ECO:0007669"/>
    <property type="project" value="UniProtKB-UniRule"/>
</dbReference>
<reference evidence="9" key="1">
    <citation type="submission" date="2016-10" db="EMBL/GenBank/DDBJ databases">
        <authorList>
            <person name="Varghese N."/>
            <person name="Submissions S."/>
        </authorList>
    </citation>
    <scope>NUCLEOTIDE SEQUENCE [LARGE SCALE GENOMIC DNA]</scope>
    <source>
        <strain evidence="9">930I</strain>
    </source>
</reference>
<comment type="subunit">
    <text evidence="6">Heterooligomer composed of large and small subunits.</text>
</comment>
<evidence type="ECO:0000256" key="5">
    <source>
        <dbReference type="ARBA" id="ARBA00022839"/>
    </source>
</evidence>
<evidence type="ECO:0000256" key="6">
    <source>
        <dbReference type="HAMAP-Rule" id="MF_00337"/>
    </source>
</evidence>
<feature type="region of interest" description="Disordered" evidence="7">
    <location>
        <begin position="75"/>
        <end position="95"/>
    </location>
</feature>
<dbReference type="EC" id="3.1.11.6" evidence="6"/>
<comment type="similarity">
    <text evidence="1 6">Belongs to the XseB family.</text>
</comment>
<evidence type="ECO:0000313" key="9">
    <source>
        <dbReference type="Proteomes" id="UP000217076"/>
    </source>
</evidence>
<evidence type="ECO:0000256" key="1">
    <source>
        <dbReference type="ARBA" id="ARBA00009998"/>
    </source>
</evidence>
<dbReference type="GO" id="GO:0009318">
    <property type="term" value="C:exodeoxyribonuclease VII complex"/>
    <property type="evidence" value="ECO:0007669"/>
    <property type="project" value="UniProtKB-UniRule"/>
</dbReference>
<feature type="compositionally biased region" description="Pro residues" evidence="7">
    <location>
        <begin position="1"/>
        <end position="15"/>
    </location>
</feature>
<keyword evidence="4 6" id="KW-0378">Hydrolase</keyword>
<dbReference type="SUPFAM" id="SSF116842">
    <property type="entry name" value="XseB-like"/>
    <property type="match status" value="1"/>
</dbReference>
<dbReference type="InterPro" id="IPR003761">
    <property type="entry name" value="Exonuc_VII_S"/>
</dbReference>
<dbReference type="AlphaFoldDB" id="A0A1G8BNN9"/>
<evidence type="ECO:0000256" key="3">
    <source>
        <dbReference type="ARBA" id="ARBA00022722"/>
    </source>
</evidence>
<sequence length="95" mass="9984">MSKSPAPPPAEPAPTDPESLSFEDALAELETIVRRLEGGEVRLDQAVGAYERGVALKRACERKLAEARLRVERISVGEDGAARVESAGDGPDGAA</sequence>
<comment type="catalytic activity">
    <reaction evidence="6">
        <text>Exonucleolytic cleavage in either 5'- to 3'- or 3'- to 5'-direction to yield nucleoside 5'-phosphates.</text>
        <dbReference type="EC" id="3.1.11.6"/>
    </reaction>
</comment>
<dbReference type="RefSeq" id="WP_092619376.1">
    <property type="nucleotide sequence ID" value="NZ_FNCV01000006.1"/>
</dbReference>
<dbReference type="STRING" id="83401.SAMN05421742_10681"/>
<dbReference type="NCBIfam" id="TIGR01280">
    <property type="entry name" value="xseB"/>
    <property type="match status" value="1"/>
</dbReference>
<keyword evidence="3 6" id="KW-0540">Nuclease</keyword>
<comment type="subcellular location">
    <subcellularLocation>
        <location evidence="6">Cytoplasm</location>
    </subcellularLocation>
</comment>
<dbReference type="NCBIfam" id="NF002139">
    <property type="entry name" value="PRK00977.1-3"/>
    <property type="match status" value="1"/>
</dbReference>
<gene>
    <name evidence="6" type="primary">xseB</name>
    <name evidence="8" type="ORF">SAMN05421742_10681</name>
</gene>
<evidence type="ECO:0000256" key="4">
    <source>
        <dbReference type="ARBA" id="ARBA00022801"/>
    </source>
</evidence>
<name>A0A1G8BNN9_9PROT</name>
<evidence type="ECO:0000313" key="8">
    <source>
        <dbReference type="EMBL" id="SDH34734.1"/>
    </source>
</evidence>
<comment type="function">
    <text evidence="6">Bidirectionally degrades single-stranded DNA into large acid-insoluble oligonucleotides, which are then degraded further into small acid-soluble oligonucleotides.</text>
</comment>
<dbReference type="Proteomes" id="UP000217076">
    <property type="component" value="Unassembled WGS sequence"/>
</dbReference>
<keyword evidence="9" id="KW-1185">Reference proteome</keyword>
<organism evidence="8 9">
    <name type="scientific">Roseospirillum parvum</name>
    <dbReference type="NCBI Taxonomy" id="83401"/>
    <lineage>
        <taxon>Bacteria</taxon>
        <taxon>Pseudomonadati</taxon>
        <taxon>Pseudomonadota</taxon>
        <taxon>Alphaproteobacteria</taxon>
        <taxon>Rhodospirillales</taxon>
        <taxon>Rhodospirillaceae</taxon>
        <taxon>Roseospirillum</taxon>
    </lineage>
</organism>
<evidence type="ECO:0000256" key="2">
    <source>
        <dbReference type="ARBA" id="ARBA00022490"/>
    </source>
</evidence>
<feature type="region of interest" description="Disordered" evidence="7">
    <location>
        <begin position="1"/>
        <end position="20"/>
    </location>
</feature>
<dbReference type="GO" id="GO:0005829">
    <property type="term" value="C:cytosol"/>
    <property type="evidence" value="ECO:0007669"/>
    <property type="project" value="TreeGrafter"/>
</dbReference>
<dbReference type="Pfam" id="PF02609">
    <property type="entry name" value="Exonuc_VII_S"/>
    <property type="match status" value="1"/>
</dbReference>
<dbReference type="PANTHER" id="PTHR34137:SF1">
    <property type="entry name" value="EXODEOXYRIBONUCLEASE 7 SMALL SUBUNIT"/>
    <property type="match status" value="1"/>
</dbReference>
<dbReference type="OrthoDB" id="9808145at2"/>
<dbReference type="Gene3D" id="1.10.287.1040">
    <property type="entry name" value="Exonuclease VII, small subunit"/>
    <property type="match status" value="1"/>
</dbReference>
<evidence type="ECO:0000256" key="7">
    <source>
        <dbReference type="SAM" id="MobiDB-lite"/>
    </source>
</evidence>
<dbReference type="GO" id="GO:0008855">
    <property type="term" value="F:exodeoxyribonuclease VII activity"/>
    <property type="evidence" value="ECO:0007669"/>
    <property type="project" value="UniProtKB-UniRule"/>
</dbReference>
<protein>
    <recommendedName>
        <fullName evidence="6">Exodeoxyribonuclease 7 small subunit</fullName>
        <ecNumber evidence="6">3.1.11.6</ecNumber>
    </recommendedName>
    <alternativeName>
        <fullName evidence="6">Exodeoxyribonuclease VII small subunit</fullName>
        <shortName evidence="6">Exonuclease VII small subunit</shortName>
    </alternativeName>
</protein>